<evidence type="ECO:0000256" key="2">
    <source>
        <dbReference type="ARBA" id="ARBA00022630"/>
    </source>
</evidence>
<dbReference type="PIRSF" id="PIRSF000190">
    <property type="entry name" value="Pyd_amn-ph_oxd"/>
    <property type="match status" value="1"/>
</dbReference>
<dbReference type="Gene3D" id="2.30.110.10">
    <property type="entry name" value="Electron Transport, Fmn-binding Protein, Chain A"/>
    <property type="match status" value="1"/>
</dbReference>
<dbReference type="Pfam" id="PF01243">
    <property type="entry name" value="PNPOx_N"/>
    <property type="match status" value="1"/>
</dbReference>
<feature type="domain" description="Pyridoxine 5'-phosphate oxidase dimerisation C-terminal" evidence="7">
    <location>
        <begin position="186"/>
        <end position="227"/>
    </location>
</feature>
<proteinExistence type="inferred from homology"/>
<dbReference type="EMBL" id="CP039291">
    <property type="protein sequence ID" value="QCB94192.1"/>
    <property type="molecule type" value="Genomic_DNA"/>
</dbReference>
<evidence type="ECO:0000313" key="8">
    <source>
        <dbReference type="EMBL" id="QCB94192.1"/>
    </source>
</evidence>
<feature type="binding site" evidence="5">
    <location>
        <position position="119"/>
    </location>
    <ligand>
        <name>FMN</name>
        <dbReference type="ChEBI" id="CHEBI:58210"/>
    </ligand>
</feature>
<evidence type="ECO:0000256" key="1">
    <source>
        <dbReference type="ARBA" id="ARBA00007301"/>
    </source>
</evidence>
<dbReference type="KEGG" id="celz:E5225_12090"/>
<feature type="binding site" evidence="5">
    <location>
        <position position="199"/>
    </location>
    <ligand>
        <name>FMN</name>
        <dbReference type="ChEBI" id="CHEBI:58210"/>
    </ligand>
</feature>
<reference evidence="8 9" key="1">
    <citation type="submission" date="2019-04" db="EMBL/GenBank/DDBJ databases">
        <title>Isolation and identification of Cellulomonas shaoxiangyii sp. Nov. isolated from feces of the Tibetan antelopes (Pantholops hodgsonii) in the Qinghai-Tibet plateau of China.</title>
        <authorList>
            <person name="Tian Z."/>
        </authorList>
    </citation>
    <scope>NUCLEOTIDE SEQUENCE [LARGE SCALE GENOMIC DNA]</scope>
    <source>
        <strain evidence="8 9">Z28</strain>
    </source>
</reference>
<dbReference type="PANTHER" id="PTHR10851:SF0">
    <property type="entry name" value="PYRIDOXINE-5'-PHOSPHATE OXIDASE"/>
    <property type="match status" value="1"/>
</dbReference>
<dbReference type="AlphaFoldDB" id="A0A4P7SJ99"/>
<dbReference type="NCBIfam" id="NF004231">
    <property type="entry name" value="PRK05679.1"/>
    <property type="match status" value="1"/>
</dbReference>
<evidence type="ECO:0000256" key="3">
    <source>
        <dbReference type="ARBA" id="ARBA00022643"/>
    </source>
</evidence>
<gene>
    <name evidence="8" type="primary">pdxH</name>
    <name evidence="8" type="ORF">E5225_12090</name>
</gene>
<dbReference type="EC" id="1.4.3.5" evidence="8"/>
<evidence type="ECO:0000256" key="4">
    <source>
        <dbReference type="ARBA" id="ARBA00023002"/>
    </source>
</evidence>
<accession>A0A4P7SJ99</accession>
<comment type="similarity">
    <text evidence="1">Belongs to the pyridoxamine 5'-phosphate oxidase family.</text>
</comment>
<feature type="domain" description="Pyridoxamine 5'-phosphate oxidase N-terminal" evidence="6">
    <location>
        <begin position="49"/>
        <end position="150"/>
    </location>
</feature>
<dbReference type="Proteomes" id="UP000296469">
    <property type="component" value="Chromosome"/>
</dbReference>
<feature type="binding site" evidence="5">
    <location>
        <position position="209"/>
    </location>
    <ligand>
        <name>FMN</name>
        <dbReference type="ChEBI" id="CHEBI:58210"/>
    </ligand>
</feature>
<keyword evidence="2" id="KW-0285">Flavoprotein</keyword>
<protein>
    <submittedName>
        <fullName evidence="8">Pyridoxamine 5'-phosphate oxidase</fullName>
        <ecNumber evidence="8">1.4.3.5</ecNumber>
    </submittedName>
</protein>
<comment type="cofactor">
    <cofactor evidence="5">
        <name>FMN</name>
        <dbReference type="ChEBI" id="CHEBI:58210"/>
    </cofactor>
    <text evidence="5">Binds 1 FMN per subunit.</text>
</comment>
<dbReference type="InterPro" id="IPR011576">
    <property type="entry name" value="Pyridox_Oxase_N"/>
</dbReference>
<keyword evidence="9" id="KW-1185">Reference proteome</keyword>
<dbReference type="OrthoDB" id="9780392at2"/>
<sequence>MASRVPPRHSGAVRELLRSLPALSGDVLPFEPGTAPDDPLTLFADWFAAAVDARVPEPHAVTLATADADGRPSARVLVLKDVGPDGFAFATDARSGKARDLAANPRAALTFWWQPVVRQVRVAGAARYLGPEVSAADYLARSPASRAAALGVRPGEPLGSVAGLRASMAAARRRTDAEPGFVLPEWQAWVVVPEVVEFWQGSADRAHVRLVYRRSGDGSWARSLVWP</sequence>
<dbReference type="InterPro" id="IPR012349">
    <property type="entry name" value="Split_barrel_FMN-bd"/>
</dbReference>
<keyword evidence="4 8" id="KW-0560">Oxidoreductase</keyword>
<dbReference type="SUPFAM" id="SSF50475">
    <property type="entry name" value="FMN-binding split barrel"/>
    <property type="match status" value="1"/>
</dbReference>
<feature type="binding site" evidence="5">
    <location>
        <begin position="75"/>
        <end position="80"/>
    </location>
    <ligand>
        <name>FMN</name>
        <dbReference type="ChEBI" id="CHEBI:58210"/>
    </ligand>
</feature>
<keyword evidence="3 5" id="KW-0288">FMN</keyword>
<evidence type="ECO:0000259" key="7">
    <source>
        <dbReference type="Pfam" id="PF10590"/>
    </source>
</evidence>
<evidence type="ECO:0000259" key="6">
    <source>
        <dbReference type="Pfam" id="PF01243"/>
    </source>
</evidence>
<dbReference type="Pfam" id="PF10590">
    <property type="entry name" value="PNP_phzG_C"/>
    <property type="match status" value="1"/>
</dbReference>
<dbReference type="GO" id="GO:0010181">
    <property type="term" value="F:FMN binding"/>
    <property type="evidence" value="ECO:0007669"/>
    <property type="project" value="InterPro"/>
</dbReference>
<evidence type="ECO:0000313" key="9">
    <source>
        <dbReference type="Proteomes" id="UP000296469"/>
    </source>
</evidence>
<dbReference type="GO" id="GO:0008615">
    <property type="term" value="P:pyridoxine biosynthetic process"/>
    <property type="evidence" value="ECO:0007669"/>
    <property type="project" value="InterPro"/>
</dbReference>
<name>A0A4P7SJ99_9CELL</name>
<organism evidence="8 9">
    <name type="scientific">Cellulomonas shaoxiangyii</name>
    <dbReference type="NCBI Taxonomy" id="2566013"/>
    <lineage>
        <taxon>Bacteria</taxon>
        <taxon>Bacillati</taxon>
        <taxon>Actinomycetota</taxon>
        <taxon>Actinomycetes</taxon>
        <taxon>Micrococcales</taxon>
        <taxon>Cellulomonadaceae</taxon>
        <taxon>Cellulomonas</taxon>
    </lineage>
</organism>
<evidence type="ECO:0000256" key="5">
    <source>
        <dbReference type="PIRSR" id="PIRSR000190-2"/>
    </source>
</evidence>
<dbReference type="InterPro" id="IPR000659">
    <property type="entry name" value="Pyridox_Oxase"/>
</dbReference>
<dbReference type="PANTHER" id="PTHR10851">
    <property type="entry name" value="PYRIDOXINE-5-PHOSPHATE OXIDASE"/>
    <property type="match status" value="1"/>
</dbReference>
<feature type="binding site" evidence="5">
    <location>
        <position position="97"/>
    </location>
    <ligand>
        <name>FMN</name>
        <dbReference type="ChEBI" id="CHEBI:58210"/>
    </ligand>
</feature>
<dbReference type="InterPro" id="IPR019576">
    <property type="entry name" value="Pyridoxamine_oxidase_dimer_C"/>
</dbReference>
<dbReference type="GO" id="GO:0004733">
    <property type="term" value="F:pyridoxamine phosphate oxidase activity"/>
    <property type="evidence" value="ECO:0007669"/>
    <property type="project" value="UniProtKB-EC"/>
</dbReference>